<feature type="domain" description="C-type lectin" evidence="3">
    <location>
        <begin position="236"/>
        <end position="339"/>
    </location>
</feature>
<dbReference type="AlphaFoldDB" id="A0A3Q3QAN4"/>
<dbReference type="Ensembl" id="ENSMALT00000008350.1">
    <property type="protein sequence ID" value="ENSMALP00000008176.1"/>
    <property type="gene ID" value="ENSMALG00000005828.1"/>
</dbReference>
<feature type="chain" id="PRO_5018577414" description="C-type lectin domain-containing protein" evidence="2">
    <location>
        <begin position="20"/>
        <end position="381"/>
    </location>
</feature>
<reference evidence="4" key="1">
    <citation type="submission" date="2025-08" db="UniProtKB">
        <authorList>
            <consortium name="Ensembl"/>
        </authorList>
    </citation>
    <scope>IDENTIFICATION</scope>
</reference>
<dbReference type="Gene3D" id="3.10.100.10">
    <property type="entry name" value="Mannose-Binding Protein A, subunit A"/>
    <property type="match status" value="1"/>
</dbReference>
<reference evidence="4" key="2">
    <citation type="submission" date="2025-09" db="UniProtKB">
        <authorList>
            <consortium name="Ensembl"/>
        </authorList>
    </citation>
    <scope>IDENTIFICATION</scope>
</reference>
<evidence type="ECO:0000256" key="1">
    <source>
        <dbReference type="SAM" id="MobiDB-lite"/>
    </source>
</evidence>
<dbReference type="InterPro" id="IPR016187">
    <property type="entry name" value="CTDL_fold"/>
</dbReference>
<name>A0A3Q3QAN4_MONAL</name>
<dbReference type="SMART" id="SM00034">
    <property type="entry name" value="CLECT"/>
    <property type="match status" value="1"/>
</dbReference>
<dbReference type="CDD" id="cd00037">
    <property type="entry name" value="CLECT"/>
    <property type="match status" value="1"/>
</dbReference>
<feature type="compositionally biased region" description="Basic and acidic residues" evidence="1">
    <location>
        <begin position="27"/>
        <end position="106"/>
    </location>
</feature>
<evidence type="ECO:0000256" key="2">
    <source>
        <dbReference type="SAM" id="SignalP"/>
    </source>
</evidence>
<dbReference type="SUPFAM" id="SSF56436">
    <property type="entry name" value="C-type lectin-like"/>
    <property type="match status" value="1"/>
</dbReference>
<accession>A0A3Q3QAN4</accession>
<feature type="signal peptide" evidence="2">
    <location>
        <begin position="1"/>
        <end position="19"/>
    </location>
</feature>
<protein>
    <recommendedName>
        <fullName evidence="3">C-type lectin domain-containing protein</fullName>
    </recommendedName>
</protein>
<dbReference type="InterPro" id="IPR050111">
    <property type="entry name" value="C-type_lectin/snaclec_domain"/>
</dbReference>
<feature type="compositionally biased region" description="Basic and acidic residues" evidence="1">
    <location>
        <begin position="123"/>
        <end position="223"/>
    </location>
</feature>
<dbReference type="PROSITE" id="PS50041">
    <property type="entry name" value="C_TYPE_LECTIN_2"/>
    <property type="match status" value="1"/>
</dbReference>
<keyword evidence="5" id="KW-1185">Reference proteome</keyword>
<dbReference type="PANTHER" id="PTHR22803">
    <property type="entry name" value="MANNOSE, PHOSPHOLIPASE, LECTIN RECEPTOR RELATED"/>
    <property type="match status" value="1"/>
</dbReference>
<evidence type="ECO:0000313" key="4">
    <source>
        <dbReference type="Ensembl" id="ENSMALP00000008176.1"/>
    </source>
</evidence>
<dbReference type="Proteomes" id="UP000261600">
    <property type="component" value="Unplaced"/>
</dbReference>
<organism evidence="4 5">
    <name type="scientific">Monopterus albus</name>
    <name type="common">Swamp eel</name>
    <dbReference type="NCBI Taxonomy" id="43700"/>
    <lineage>
        <taxon>Eukaryota</taxon>
        <taxon>Metazoa</taxon>
        <taxon>Chordata</taxon>
        <taxon>Craniata</taxon>
        <taxon>Vertebrata</taxon>
        <taxon>Euteleostomi</taxon>
        <taxon>Actinopterygii</taxon>
        <taxon>Neopterygii</taxon>
        <taxon>Teleostei</taxon>
        <taxon>Neoteleostei</taxon>
        <taxon>Acanthomorphata</taxon>
        <taxon>Anabantaria</taxon>
        <taxon>Synbranchiformes</taxon>
        <taxon>Synbranchidae</taxon>
        <taxon>Monopterus</taxon>
    </lineage>
</organism>
<dbReference type="InterPro" id="IPR001304">
    <property type="entry name" value="C-type_lectin-like"/>
</dbReference>
<evidence type="ECO:0000259" key="3">
    <source>
        <dbReference type="PROSITE" id="PS50041"/>
    </source>
</evidence>
<evidence type="ECO:0000313" key="5">
    <source>
        <dbReference type="Proteomes" id="UP000261600"/>
    </source>
</evidence>
<feature type="region of interest" description="Disordered" evidence="1">
    <location>
        <begin position="24"/>
        <end position="224"/>
    </location>
</feature>
<dbReference type="Pfam" id="PF00059">
    <property type="entry name" value="Lectin_C"/>
    <property type="match status" value="1"/>
</dbReference>
<sequence length="381" mass="44222">MKVLGVTLALCALVALSRSMPYNSSALEHKAQEQESLKNESQEQESLKNESREQESSEQESGEHESHKHESSEQESREHENDSHEHKSSEHESHKHESSEHNSHEHGPHKHKSSEQESNEQESGEHEHDSHKQESSEQESGEHESHKHESSEQESHEHKLREHENDSHEHKSSEQESSKHESREHDSHEHGPHEHKSSEQESSKQEFGEHKSDNHDSLTHLEPSELLPCPAGWTRFRDRCFIFIETPKTWIEAEIYCQFDRGNLASVHSYEENRFITSLTRGDTETFPQSWIGGSDAVHHGHWMWTDGSEFQYNNCYEHNSDEGSDEGDANCLKINFEGNKRAMHINARVCMQTFERFYSFHTGSRRFLPVTDIRPELPPL</sequence>
<keyword evidence="2" id="KW-0732">Signal</keyword>
<proteinExistence type="predicted"/>
<dbReference type="InterPro" id="IPR016186">
    <property type="entry name" value="C-type_lectin-like/link_sf"/>
</dbReference>